<protein>
    <submittedName>
        <fullName evidence="1">Uncharacterized protein</fullName>
    </submittedName>
</protein>
<reference evidence="1 2" key="1">
    <citation type="submission" date="2020-10" db="EMBL/GenBank/DDBJ databases">
        <title>ChiBAC.</title>
        <authorList>
            <person name="Zenner C."/>
            <person name="Hitch T.C.A."/>
            <person name="Clavel T."/>
        </authorList>
    </citation>
    <scope>NUCLEOTIDE SEQUENCE [LARGE SCALE GENOMIC DNA]</scope>
    <source>
        <strain evidence="1 2">DSM 109015</strain>
    </source>
</reference>
<accession>A0ABR9R3H3</accession>
<organism evidence="1 2">
    <name type="scientific">Gemmiger gallinarum</name>
    <dbReference type="NCBI Taxonomy" id="2779354"/>
    <lineage>
        <taxon>Bacteria</taxon>
        <taxon>Bacillati</taxon>
        <taxon>Bacillota</taxon>
        <taxon>Clostridia</taxon>
        <taxon>Eubacteriales</taxon>
        <taxon>Gemmiger</taxon>
    </lineage>
</organism>
<sequence>MDPLLVQVAEEYHIDASIVENILQVEKDHVYQKSRHTRGPIKQIIANMSGEEDSDQ</sequence>
<proteinExistence type="predicted"/>
<dbReference type="Proteomes" id="UP000768567">
    <property type="component" value="Unassembled WGS sequence"/>
</dbReference>
<keyword evidence="2" id="KW-1185">Reference proteome</keyword>
<comment type="caution">
    <text evidence="1">The sequence shown here is derived from an EMBL/GenBank/DDBJ whole genome shotgun (WGS) entry which is preliminary data.</text>
</comment>
<gene>
    <name evidence="1" type="ORF">INF35_07860</name>
</gene>
<dbReference type="RefSeq" id="WP_193501230.1">
    <property type="nucleotide sequence ID" value="NZ_JADCKC010000002.1"/>
</dbReference>
<evidence type="ECO:0000313" key="1">
    <source>
        <dbReference type="EMBL" id="MBE5037697.1"/>
    </source>
</evidence>
<evidence type="ECO:0000313" key="2">
    <source>
        <dbReference type="Proteomes" id="UP000768567"/>
    </source>
</evidence>
<dbReference type="EMBL" id="JADCKC010000002">
    <property type="protein sequence ID" value="MBE5037697.1"/>
    <property type="molecule type" value="Genomic_DNA"/>
</dbReference>
<name>A0ABR9R3H3_9FIRM</name>